<dbReference type="EMBL" id="LXWF01000045">
    <property type="protein sequence ID" value="ORC15210.1"/>
    <property type="molecule type" value="Genomic_DNA"/>
</dbReference>
<gene>
    <name evidence="1" type="ORF">A7979_08130</name>
</gene>
<proteinExistence type="predicted"/>
<dbReference type="Proteomes" id="UP000192359">
    <property type="component" value="Unassembled WGS sequence"/>
</dbReference>
<accession>A0A1Y1RMG0</accession>
<organism evidence="1 2">
    <name type="scientific">Rothia nasimurium</name>
    <dbReference type="NCBI Taxonomy" id="85336"/>
    <lineage>
        <taxon>Bacteria</taxon>
        <taxon>Bacillati</taxon>
        <taxon>Actinomycetota</taxon>
        <taxon>Actinomycetes</taxon>
        <taxon>Micrococcales</taxon>
        <taxon>Micrococcaceae</taxon>
        <taxon>Rothia</taxon>
    </lineage>
</organism>
<dbReference type="InterPro" id="IPR042271">
    <property type="entry name" value="Zinicin_2_N"/>
</dbReference>
<dbReference type="SUPFAM" id="SSF55486">
    <property type="entry name" value="Metalloproteases ('zincins'), catalytic domain"/>
    <property type="match status" value="1"/>
</dbReference>
<sequence length="459" mass="50250">MNSNPHDPSGRDPLEEFIKRLTEQGFDLSAMDGTAGFDADAFRNMGMPLDPAMLSGIFAQINSMMSAQGSDEPVNWDMAKQHARQVLAMGEDPSITSSQVGAVRDAAALADLWLDPVTLFERPNFGVEAWSKAEWVENSFTTWKDIAGPVAEEVSSAMNSSIQQQMPEEMASLLGGGAIFTGLGGMMFGMQMGQAIGRLAEEVVSSTDIGIPLAQGRSALLPGGVAAFGEGLEVPAQEVALYLAVREAALIRLHKTHPWLREDIIELIKRFSRGIHVDVERMQQAANDIDFDPANPEAMMEAFGGDMFKPQLTEDQQLALDRLETLLALIEGWVGLITEQATQNLPMAPQLAETMARRRATGGPAEHAFSQLVGLELRPRKMREALAFWRHYEEQHGFEARDQLWEGPETLPTGEDLDDPAGFTSRRALLTASEDELDAALEKLLAGGYDEPHESKDEQ</sequence>
<dbReference type="PANTHER" id="PTHR39420">
    <property type="match status" value="1"/>
</dbReference>
<dbReference type="GO" id="GO:0016787">
    <property type="term" value="F:hydrolase activity"/>
    <property type="evidence" value="ECO:0007669"/>
    <property type="project" value="UniProtKB-KW"/>
</dbReference>
<evidence type="ECO:0000313" key="2">
    <source>
        <dbReference type="Proteomes" id="UP000192359"/>
    </source>
</evidence>
<dbReference type="AlphaFoldDB" id="A0A1Y1RMG0"/>
<dbReference type="PANTHER" id="PTHR39420:SF2">
    <property type="entry name" value="HYDROLASE"/>
    <property type="match status" value="1"/>
</dbReference>
<evidence type="ECO:0000313" key="1">
    <source>
        <dbReference type="EMBL" id="ORC15210.1"/>
    </source>
</evidence>
<dbReference type="Gene3D" id="1.20.150.30">
    <property type="entry name" value="Zincin-like metallopeptidase, N-terminal domain"/>
    <property type="match status" value="1"/>
</dbReference>
<keyword evidence="1" id="KW-0378">Hydrolase</keyword>
<dbReference type="RefSeq" id="WP_083093900.1">
    <property type="nucleotide sequence ID" value="NZ_LXWF01000045.1"/>
</dbReference>
<protein>
    <submittedName>
        <fullName evidence="1">Hydrolase</fullName>
    </submittedName>
</protein>
<dbReference type="InterPro" id="IPR018766">
    <property type="entry name" value="Zinicin_2"/>
</dbReference>
<name>A0A1Y1RMG0_9MICC</name>
<dbReference type="Pfam" id="PF10103">
    <property type="entry name" value="Zincin_2"/>
    <property type="match status" value="1"/>
</dbReference>
<keyword evidence="2" id="KW-1185">Reference proteome</keyword>
<comment type="caution">
    <text evidence="1">The sequence shown here is derived from an EMBL/GenBank/DDBJ whole genome shotgun (WGS) entry which is preliminary data.</text>
</comment>
<reference evidence="1 2" key="1">
    <citation type="submission" date="2016-05" db="EMBL/GenBank/DDBJ databases">
        <title>Draft genome sequence of a porcine commensal Rothia nasimurium.</title>
        <authorList>
            <person name="Gaiser R.A."/>
            <person name="Van Baarlen P."/>
            <person name="Wells J.M."/>
        </authorList>
    </citation>
    <scope>NUCLEOTIDE SEQUENCE [LARGE SCALE GENOMIC DNA]</scope>
    <source>
        <strain evidence="1 2">PT-32</strain>
    </source>
</reference>
<dbReference type="NCBIfam" id="TIGR03624">
    <property type="entry name" value="putative hydrolase"/>
    <property type="match status" value="1"/>
</dbReference>